<dbReference type="EMBL" id="CM018044">
    <property type="protein sequence ID" value="KAA8529834.1"/>
    <property type="molecule type" value="Genomic_DNA"/>
</dbReference>
<dbReference type="Proteomes" id="UP000325577">
    <property type="component" value="Linkage Group LG20"/>
</dbReference>
<evidence type="ECO:0000313" key="2">
    <source>
        <dbReference type="Proteomes" id="UP000325577"/>
    </source>
</evidence>
<reference evidence="1 2" key="1">
    <citation type="submission" date="2019-09" db="EMBL/GenBank/DDBJ databases">
        <title>A chromosome-level genome assembly of the Chinese tupelo Nyssa sinensis.</title>
        <authorList>
            <person name="Yang X."/>
            <person name="Kang M."/>
            <person name="Yang Y."/>
            <person name="Xiong H."/>
            <person name="Wang M."/>
            <person name="Zhang Z."/>
            <person name="Wang Z."/>
            <person name="Wu H."/>
            <person name="Ma T."/>
            <person name="Liu J."/>
            <person name="Xi Z."/>
        </authorList>
    </citation>
    <scope>NUCLEOTIDE SEQUENCE [LARGE SCALE GENOMIC DNA]</scope>
    <source>
        <strain evidence="1">J267</strain>
        <tissue evidence="1">Leaf</tissue>
    </source>
</reference>
<protein>
    <submittedName>
        <fullName evidence="1">Uncharacterized protein</fullName>
    </submittedName>
</protein>
<sequence>MRRLRTSTVNTTKSKAYQMEEAQTVVSIVKSMKTWSVMVVSAGGGGGDGRGGKEWWIVLQNSIFAEYPNLELDSLPWNSSGLSRENGFHMKETGGKLRGVRWIS</sequence>
<evidence type="ECO:0000313" key="1">
    <source>
        <dbReference type="EMBL" id="KAA8529834.1"/>
    </source>
</evidence>
<dbReference type="AlphaFoldDB" id="A0A5J5AHX8"/>
<organism evidence="1 2">
    <name type="scientific">Nyssa sinensis</name>
    <dbReference type="NCBI Taxonomy" id="561372"/>
    <lineage>
        <taxon>Eukaryota</taxon>
        <taxon>Viridiplantae</taxon>
        <taxon>Streptophyta</taxon>
        <taxon>Embryophyta</taxon>
        <taxon>Tracheophyta</taxon>
        <taxon>Spermatophyta</taxon>
        <taxon>Magnoliopsida</taxon>
        <taxon>eudicotyledons</taxon>
        <taxon>Gunneridae</taxon>
        <taxon>Pentapetalae</taxon>
        <taxon>asterids</taxon>
        <taxon>Cornales</taxon>
        <taxon>Nyssaceae</taxon>
        <taxon>Nyssa</taxon>
    </lineage>
</organism>
<accession>A0A5J5AHX8</accession>
<name>A0A5J5AHX8_9ASTE</name>
<keyword evidence="2" id="KW-1185">Reference proteome</keyword>
<gene>
    <name evidence="1" type="ORF">F0562_034362</name>
</gene>
<proteinExistence type="predicted"/>